<keyword evidence="2" id="KW-1185">Reference proteome</keyword>
<evidence type="ECO:0000313" key="2">
    <source>
        <dbReference type="Proteomes" id="UP000017048"/>
    </source>
</evidence>
<sequence>MIESGGGRMLQADIDELGKLVTVLDDVGREVDKRDVRCESDHLGAAVAGTDVAAACVQLGEFIEGAYWRVTNRLQEISKAVSATTSTIQATDEDFAQAMRKFDVHRLEGA</sequence>
<proteinExistence type="predicted"/>
<evidence type="ECO:0000313" key="1">
    <source>
        <dbReference type="EMBL" id="GAD83451.1"/>
    </source>
</evidence>
<gene>
    <name evidence="1" type="ORF">NCAST_20_00160</name>
</gene>
<evidence type="ECO:0008006" key="3">
    <source>
        <dbReference type="Google" id="ProtNLM"/>
    </source>
</evidence>
<dbReference type="GeneID" id="91513975"/>
<reference evidence="1 2" key="1">
    <citation type="journal article" date="2014" name="BMC Genomics">
        <title>Genome based analysis of type-I polyketide synthase and nonribosomal peptide synthetase gene clusters in seven strains of five representative Nocardia species.</title>
        <authorList>
            <person name="Komaki H."/>
            <person name="Ichikawa N."/>
            <person name="Hosoyama A."/>
            <person name="Takahashi-Nakaguchi A."/>
            <person name="Matsuzawa T."/>
            <person name="Suzuki K."/>
            <person name="Fujita N."/>
            <person name="Gonoi T."/>
        </authorList>
    </citation>
    <scope>NUCLEOTIDE SEQUENCE [LARGE SCALE GENOMIC DNA]</scope>
    <source>
        <strain evidence="1 2">NBRC 15531</strain>
    </source>
</reference>
<dbReference type="OrthoDB" id="4567943at2"/>
<organism evidence="1 2">
    <name type="scientific">Nocardia asteroides NBRC 15531</name>
    <dbReference type="NCBI Taxonomy" id="1110697"/>
    <lineage>
        <taxon>Bacteria</taxon>
        <taxon>Bacillati</taxon>
        <taxon>Actinomycetota</taxon>
        <taxon>Actinomycetes</taxon>
        <taxon>Mycobacteriales</taxon>
        <taxon>Nocardiaceae</taxon>
        <taxon>Nocardia</taxon>
    </lineage>
</organism>
<dbReference type="EMBL" id="BAFO02000020">
    <property type="protein sequence ID" value="GAD83451.1"/>
    <property type="molecule type" value="Genomic_DNA"/>
</dbReference>
<dbReference type="Proteomes" id="UP000017048">
    <property type="component" value="Unassembled WGS sequence"/>
</dbReference>
<protein>
    <recommendedName>
        <fullName evidence="3">Excreted virulence factor EspC (Type VII ESX diderm)</fullName>
    </recommendedName>
</protein>
<name>U5EAI6_NOCAS</name>
<comment type="caution">
    <text evidence="1">The sequence shown here is derived from an EMBL/GenBank/DDBJ whole genome shotgun (WGS) entry which is preliminary data.</text>
</comment>
<dbReference type="RefSeq" id="WP_022566103.1">
    <property type="nucleotide sequence ID" value="NZ_BAFO02000020.1"/>
</dbReference>
<dbReference type="STRING" id="1824.SAMN05444423_101750"/>
<accession>U5EAI6</accession>
<dbReference type="AlphaFoldDB" id="U5EAI6"/>